<keyword evidence="2" id="KW-0808">Transferase</keyword>
<dbReference type="InterPro" id="IPR050600">
    <property type="entry name" value="SETD3_SETD6_MTase"/>
</dbReference>
<accession>A0A6P6G2X9</accession>
<reference evidence="6" key="1">
    <citation type="submission" date="2025-08" db="UniProtKB">
        <authorList>
            <consortium name="RefSeq"/>
        </authorList>
    </citation>
    <scope>IDENTIFICATION</scope>
    <source>
        <tissue evidence="6">Seedling</tissue>
    </source>
</reference>
<keyword evidence="5" id="KW-1185">Reference proteome</keyword>
<dbReference type="SUPFAM" id="SSF82199">
    <property type="entry name" value="SET domain"/>
    <property type="match status" value="1"/>
</dbReference>
<dbReference type="CDD" id="cd10527">
    <property type="entry name" value="SET_LSMT"/>
    <property type="match status" value="1"/>
</dbReference>
<evidence type="ECO:0000256" key="1">
    <source>
        <dbReference type="ARBA" id="ARBA00022603"/>
    </source>
</evidence>
<proteinExistence type="predicted"/>
<evidence type="ECO:0000259" key="4">
    <source>
        <dbReference type="Pfam" id="PF09273"/>
    </source>
</evidence>
<organism evidence="5 6">
    <name type="scientific">Ziziphus jujuba</name>
    <name type="common">Chinese jujube</name>
    <name type="synonym">Ziziphus sativa</name>
    <dbReference type="NCBI Taxonomy" id="326968"/>
    <lineage>
        <taxon>Eukaryota</taxon>
        <taxon>Viridiplantae</taxon>
        <taxon>Streptophyta</taxon>
        <taxon>Embryophyta</taxon>
        <taxon>Tracheophyta</taxon>
        <taxon>Spermatophyta</taxon>
        <taxon>Magnoliopsida</taxon>
        <taxon>eudicotyledons</taxon>
        <taxon>Gunneridae</taxon>
        <taxon>Pentapetalae</taxon>
        <taxon>rosids</taxon>
        <taxon>fabids</taxon>
        <taxon>Rosales</taxon>
        <taxon>Rhamnaceae</taxon>
        <taxon>Paliureae</taxon>
        <taxon>Ziziphus</taxon>
    </lineage>
</organism>
<dbReference type="Pfam" id="PF09273">
    <property type="entry name" value="Rubis-subs-bind"/>
    <property type="match status" value="1"/>
</dbReference>
<dbReference type="SUPFAM" id="SSF81822">
    <property type="entry name" value="RuBisCo LSMT C-terminal, substrate-binding domain"/>
    <property type="match status" value="1"/>
</dbReference>
<evidence type="ECO:0000313" key="6">
    <source>
        <dbReference type="RefSeq" id="XP_024928512.3"/>
    </source>
</evidence>
<dbReference type="GO" id="GO:0016279">
    <property type="term" value="F:protein-lysine N-methyltransferase activity"/>
    <property type="evidence" value="ECO:0007669"/>
    <property type="project" value="TreeGrafter"/>
</dbReference>
<evidence type="ECO:0000256" key="2">
    <source>
        <dbReference type="ARBA" id="ARBA00022679"/>
    </source>
</evidence>
<dbReference type="InterPro" id="IPR036464">
    <property type="entry name" value="Rubisco_LSMT_subst-bd_sf"/>
</dbReference>
<dbReference type="Gene3D" id="3.90.1410.10">
    <property type="entry name" value="set domain protein methyltransferase, domain 1"/>
    <property type="match status" value="1"/>
</dbReference>
<dbReference type="Gene3D" id="3.90.1420.10">
    <property type="entry name" value="Rubisco LSMT, substrate-binding domain"/>
    <property type="match status" value="1"/>
</dbReference>
<dbReference type="PANTHER" id="PTHR13271:SF91">
    <property type="entry name" value="PROTEIN SET DOMAIN GROUP 40"/>
    <property type="match status" value="1"/>
</dbReference>
<dbReference type="RefSeq" id="XP_024928512.3">
    <property type="nucleotide sequence ID" value="XM_025072744.3"/>
</dbReference>
<name>A0A6P6G2X9_ZIZJJ</name>
<keyword evidence="3" id="KW-0949">S-adenosyl-L-methionine</keyword>
<evidence type="ECO:0000313" key="5">
    <source>
        <dbReference type="Proteomes" id="UP001652623"/>
    </source>
</evidence>
<keyword evidence="1" id="KW-0489">Methyltransferase</keyword>
<dbReference type="InterPro" id="IPR046341">
    <property type="entry name" value="SET_dom_sf"/>
</dbReference>
<dbReference type="InterPro" id="IPR015353">
    <property type="entry name" value="Rubisco_LSMT_subst-bd"/>
</dbReference>
<dbReference type="PANTHER" id="PTHR13271">
    <property type="entry name" value="UNCHARACTERIZED PUTATIVE METHYLTRANSFERASE"/>
    <property type="match status" value="1"/>
</dbReference>
<dbReference type="GO" id="GO:0032259">
    <property type="term" value="P:methylation"/>
    <property type="evidence" value="ECO:0007669"/>
    <property type="project" value="UniProtKB-KW"/>
</dbReference>
<sequence length="410" mass="46415">MEQEEDNLESLLKWAAEIGVSDSAATSQHGSSNSCLGHSLFVSYFPHAGGRGLGAARDIRKGELVLRVPKSALLTREILLEDEKLSVAVNGHSSLSPVQILAVCLLYEMQKGRSSWWYPYLRNLPHNYDILATFGEFEKQALQVDDAVWAAEKAILKAEVEWKEANVLMKELNLKGRLQTFRAWIWASATVLLCYGTYTNLELLEHYGFFLYENPNDKVFIPLEPEIYSSNSWPKESMFIHQSGKPSFALLSALRLWATQPSQRRSVAHLAYSGCQLSVENEILVMRWISNKCNVLLKSLPTSFEEDSLLLDSIGKVQGLHNSLELRTYLASFTGEISAFVEVNGLRNVEDDSALPLSRKIKRSMERWRLAVQWRLNYKKILVNCISYCAESIDSFNCQKIISGTEHTLI</sequence>
<feature type="domain" description="Rubisco LSMT substrate-binding" evidence="4">
    <location>
        <begin position="244"/>
        <end position="382"/>
    </location>
</feature>
<dbReference type="AlphaFoldDB" id="A0A6P6G2X9"/>
<evidence type="ECO:0000256" key="3">
    <source>
        <dbReference type="ARBA" id="ARBA00022691"/>
    </source>
</evidence>
<protein>
    <submittedName>
        <fullName evidence="6">Protein SET DOMAIN GROUP 40 isoform X2</fullName>
    </submittedName>
</protein>
<gene>
    <name evidence="6" type="primary">LOC107417287</name>
</gene>
<dbReference type="Proteomes" id="UP001652623">
    <property type="component" value="Chromosome 4"/>
</dbReference>
<dbReference type="GeneID" id="107417287"/>